<evidence type="ECO:0000259" key="1">
    <source>
        <dbReference type="Pfam" id="PF12651"/>
    </source>
</evidence>
<gene>
    <name evidence="2" type="ORF">UT63_C0019G0013</name>
</gene>
<dbReference type="AlphaFoldDB" id="A0A0G0Q7I6"/>
<accession>A0A0G0Q7I6</accession>
<evidence type="ECO:0000313" key="2">
    <source>
        <dbReference type="EMBL" id="KKR33291.1"/>
    </source>
</evidence>
<sequence length="84" mass="9801">MKYRTLVSLTPEQMYMLKRLSREKGESVSELIRKAVDLLSQKEDTDQASLLLDRLALYEKQNRKKFKGSSDLSQKVDQIMYGTK</sequence>
<name>A0A0G0Q7I6_9BACT</name>
<feature type="domain" description="Predicted DNA-binding protein ribbon-helix-helix" evidence="1">
    <location>
        <begin position="1"/>
        <end position="39"/>
    </location>
</feature>
<dbReference type="Proteomes" id="UP000034539">
    <property type="component" value="Unassembled WGS sequence"/>
</dbReference>
<dbReference type="EMBL" id="LBXN01000019">
    <property type="protein sequence ID" value="KKR33291.1"/>
    <property type="molecule type" value="Genomic_DNA"/>
</dbReference>
<comment type="caution">
    <text evidence="2">The sequence shown here is derived from an EMBL/GenBank/DDBJ whole genome shotgun (WGS) entry which is preliminary data.</text>
</comment>
<dbReference type="Gene3D" id="1.10.1220.10">
    <property type="entry name" value="Met repressor-like"/>
    <property type="match status" value="1"/>
</dbReference>
<reference evidence="2 3" key="1">
    <citation type="journal article" date="2015" name="Nature">
        <title>rRNA introns, odd ribosomes, and small enigmatic genomes across a large radiation of phyla.</title>
        <authorList>
            <person name="Brown C.T."/>
            <person name="Hug L.A."/>
            <person name="Thomas B.C."/>
            <person name="Sharon I."/>
            <person name="Castelle C.J."/>
            <person name="Singh A."/>
            <person name="Wilkins M.J."/>
            <person name="Williams K.H."/>
            <person name="Banfield J.F."/>
        </authorList>
    </citation>
    <scope>NUCLEOTIDE SEQUENCE [LARGE SCALE GENOMIC DNA]</scope>
</reference>
<dbReference type="InterPro" id="IPR013321">
    <property type="entry name" value="Arc_rbn_hlx_hlx"/>
</dbReference>
<evidence type="ECO:0000313" key="3">
    <source>
        <dbReference type="Proteomes" id="UP000034539"/>
    </source>
</evidence>
<proteinExistence type="predicted"/>
<dbReference type="Pfam" id="PF12651">
    <property type="entry name" value="RHH_3"/>
    <property type="match status" value="1"/>
</dbReference>
<protein>
    <recommendedName>
        <fullName evidence="1">Predicted DNA-binding protein ribbon-helix-helix domain-containing protein</fullName>
    </recommendedName>
</protein>
<dbReference type="GO" id="GO:0006355">
    <property type="term" value="P:regulation of DNA-templated transcription"/>
    <property type="evidence" value="ECO:0007669"/>
    <property type="project" value="InterPro"/>
</dbReference>
<organism evidence="2 3">
    <name type="scientific">Candidatus Gottesmanbacteria bacterium GW2011_GWC2_39_8</name>
    <dbReference type="NCBI Taxonomy" id="1618450"/>
    <lineage>
        <taxon>Bacteria</taxon>
        <taxon>Candidatus Gottesmaniibacteriota</taxon>
    </lineage>
</organism>
<dbReference type="InterPro" id="IPR038733">
    <property type="entry name" value="Predicted_DNA_bind_prot_RHH"/>
</dbReference>